<keyword evidence="5" id="KW-0833">Ubl conjugation pathway</keyword>
<feature type="compositionally biased region" description="Low complexity" evidence="8">
    <location>
        <begin position="761"/>
        <end position="774"/>
    </location>
</feature>
<evidence type="ECO:0000256" key="8">
    <source>
        <dbReference type="SAM" id="MobiDB-lite"/>
    </source>
</evidence>
<dbReference type="GO" id="GO:0006508">
    <property type="term" value="P:proteolysis"/>
    <property type="evidence" value="ECO:0007669"/>
    <property type="project" value="UniProtKB-KW"/>
</dbReference>
<feature type="compositionally biased region" description="Polar residues" evidence="8">
    <location>
        <begin position="732"/>
        <end position="742"/>
    </location>
</feature>
<evidence type="ECO:0000256" key="4">
    <source>
        <dbReference type="ARBA" id="ARBA00022670"/>
    </source>
</evidence>
<evidence type="ECO:0000256" key="6">
    <source>
        <dbReference type="ARBA" id="ARBA00022801"/>
    </source>
</evidence>
<proteinExistence type="inferred from homology"/>
<dbReference type="InterPro" id="IPR050164">
    <property type="entry name" value="Peptidase_C19"/>
</dbReference>
<dbReference type="InterPro" id="IPR038765">
    <property type="entry name" value="Papain-like_cys_pep_sf"/>
</dbReference>
<evidence type="ECO:0000256" key="2">
    <source>
        <dbReference type="ARBA" id="ARBA00009085"/>
    </source>
</evidence>
<feature type="region of interest" description="Disordered" evidence="8">
    <location>
        <begin position="668"/>
        <end position="812"/>
    </location>
</feature>
<dbReference type="InterPro" id="IPR001394">
    <property type="entry name" value="Peptidase_C19_UCH"/>
</dbReference>
<dbReference type="STRING" id="348802.A0A0D2F0W1"/>
<feature type="region of interest" description="Disordered" evidence="8">
    <location>
        <begin position="1"/>
        <end position="86"/>
    </location>
</feature>
<keyword evidence="7" id="KW-0788">Thiol protease</keyword>
<dbReference type="OrthoDB" id="289038at2759"/>
<dbReference type="EC" id="3.4.19.12" evidence="3"/>
<evidence type="ECO:0000256" key="3">
    <source>
        <dbReference type="ARBA" id="ARBA00012759"/>
    </source>
</evidence>
<dbReference type="PANTHER" id="PTHR24006">
    <property type="entry name" value="UBIQUITIN CARBOXYL-TERMINAL HYDROLASE"/>
    <property type="match status" value="1"/>
</dbReference>
<feature type="compositionally biased region" description="Basic and acidic residues" evidence="8">
    <location>
        <begin position="517"/>
        <end position="527"/>
    </location>
</feature>
<dbReference type="GO" id="GO:0004843">
    <property type="term" value="F:cysteine-type deubiquitinase activity"/>
    <property type="evidence" value="ECO:0007669"/>
    <property type="project" value="UniProtKB-EC"/>
</dbReference>
<dbReference type="GO" id="GO:0005634">
    <property type="term" value="C:nucleus"/>
    <property type="evidence" value="ECO:0007669"/>
    <property type="project" value="TreeGrafter"/>
</dbReference>
<dbReference type="Gene3D" id="3.90.70.10">
    <property type="entry name" value="Cysteine proteinases"/>
    <property type="match status" value="1"/>
</dbReference>
<keyword evidence="6" id="KW-0378">Hydrolase</keyword>
<dbReference type="EMBL" id="KN847321">
    <property type="protein sequence ID" value="KIW53614.1"/>
    <property type="molecule type" value="Genomic_DNA"/>
</dbReference>
<comment type="catalytic activity">
    <reaction evidence="1">
        <text>Thiol-dependent hydrolysis of ester, thioester, amide, peptide and isopeptide bonds formed by the C-terminal Gly of ubiquitin (a 76-residue protein attached to proteins as an intracellular targeting signal).</text>
        <dbReference type="EC" id="3.4.19.12"/>
    </reaction>
</comment>
<evidence type="ECO:0000256" key="5">
    <source>
        <dbReference type="ARBA" id="ARBA00022786"/>
    </source>
</evidence>
<evidence type="ECO:0000313" key="11">
    <source>
        <dbReference type="Proteomes" id="UP000054342"/>
    </source>
</evidence>
<organism evidence="10 11">
    <name type="scientific">Exophiala xenobiotica</name>
    <dbReference type="NCBI Taxonomy" id="348802"/>
    <lineage>
        <taxon>Eukaryota</taxon>
        <taxon>Fungi</taxon>
        <taxon>Dikarya</taxon>
        <taxon>Ascomycota</taxon>
        <taxon>Pezizomycotina</taxon>
        <taxon>Eurotiomycetes</taxon>
        <taxon>Chaetothyriomycetidae</taxon>
        <taxon>Chaetothyriales</taxon>
        <taxon>Herpotrichiellaceae</taxon>
        <taxon>Exophiala</taxon>
    </lineage>
</organism>
<dbReference type="RefSeq" id="XP_013314198.1">
    <property type="nucleotide sequence ID" value="XM_013458744.1"/>
</dbReference>
<dbReference type="Pfam" id="PF00443">
    <property type="entry name" value="UCH"/>
    <property type="match status" value="1"/>
</dbReference>
<comment type="similarity">
    <text evidence="2">Belongs to the peptidase C19 family.</text>
</comment>
<protein>
    <recommendedName>
        <fullName evidence="3">ubiquitinyl hydrolase 1</fullName>
        <ecNumber evidence="3">3.4.19.12</ecNumber>
    </recommendedName>
</protein>
<dbReference type="SUPFAM" id="SSF54001">
    <property type="entry name" value="Cysteine proteinases"/>
    <property type="match status" value="1"/>
</dbReference>
<dbReference type="CDD" id="cd02257">
    <property type="entry name" value="Peptidase_C19"/>
    <property type="match status" value="1"/>
</dbReference>
<gene>
    <name evidence="10" type="ORF">PV05_09169</name>
</gene>
<feature type="domain" description="USP" evidence="9">
    <location>
        <begin position="103"/>
        <end position="512"/>
    </location>
</feature>
<evidence type="ECO:0000256" key="1">
    <source>
        <dbReference type="ARBA" id="ARBA00000707"/>
    </source>
</evidence>
<evidence type="ECO:0000256" key="7">
    <source>
        <dbReference type="ARBA" id="ARBA00022807"/>
    </source>
</evidence>
<keyword evidence="4" id="KW-0645">Protease</keyword>
<dbReference type="AlphaFoldDB" id="A0A0D2F0W1"/>
<evidence type="ECO:0000259" key="9">
    <source>
        <dbReference type="PROSITE" id="PS50235"/>
    </source>
</evidence>
<dbReference type="InterPro" id="IPR028889">
    <property type="entry name" value="USP"/>
</dbReference>
<dbReference type="GeneID" id="25331077"/>
<feature type="compositionally biased region" description="Low complexity" evidence="8">
    <location>
        <begin position="721"/>
        <end position="731"/>
    </location>
</feature>
<dbReference type="GO" id="GO:0005829">
    <property type="term" value="C:cytosol"/>
    <property type="evidence" value="ECO:0007669"/>
    <property type="project" value="TreeGrafter"/>
</dbReference>
<evidence type="ECO:0000313" key="10">
    <source>
        <dbReference type="EMBL" id="KIW53614.1"/>
    </source>
</evidence>
<dbReference type="GO" id="GO:0016579">
    <property type="term" value="P:protein deubiquitination"/>
    <property type="evidence" value="ECO:0007669"/>
    <property type="project" value="InterPro"/>
</dbReference>
<feature type="region of interest" description="Disordered" evidence="8">
    <location>
        <begin position="517"/>
        <end position="583"/>
    </location>
</feature>
<dbReference type="Proteomes" id="UP000054342">
    <property type="component" value="Unassembled WGS sequence"/>
</dbReference>
<dbReference type="PANTHER" id="PTHR24006:SF758">
    <property type="entry name" value="UBIQUITIN CARBOXYL-TERMINAL HYDROLASE 36"/>
    <property type="match status" value="1"/>
</dbReference>
<dbReference type="HOGENOM" id="CLU_347493_0_0_1"/>
<keyword evidence="11" id="KW-1185">Reference proteome</keyword>
<sequence>MGVTTRARSKSREPSPGPDRRRKPNKAKPAAEKPRKSKRGKKDQADGLSTIREESSSSPETSSQDLKRQSPRLSEGPEFTPPFVPPKEAITAARQEEYPREPPGFKNTTGDVCYRNALVALLLSSNRIISWIQHRYVARLEDAGVQVQTHIEQSQSTKKSTTSNTHHTDIWCELYDLHKLSRDRRTTQHNLDVAMKAFWAFLKNESKREVKTKLFSKWEGKFRGHQDSHELLAWWLELSGEQTRAMTERRSDALLDIEGGEDQVAKLMDLSAYSIKEIATVSQTHRHGCVECKRNVLFRKGTLAEETYWEIPLTQDPESPMPKGKKVKTKELENLISKCMKSKMDGVRCKQCYDKFEKWSQNLRADVKKAGTKQAKAAAEAEIDREVKKWENKTTVEWRRLCSLPEVLILHLLRFNSKDGQIQKDETKVTFEETLDMAPFLEHRMSFGSSTKYRLVAILSHSGTLNAGHVISEVCSGGIWYRVNDDDVWQTTFDDIKKEKLFTPYILLYEKIVEDDGSDDNHADRNVSPEGGDGGGNDDSEETNAEAQQTGIDKDNNSGERDDDSTPLNPCLPTYSPDSDDQAPLQMQLAGDRTPEAGQYLVEWWATINNCKFKLPKLLLEASIPPLQISKDEQGGRYEANQYYLQVNLTMEDSRRRLTQVSGAGLIHMPLPEDWTPPGTPGANVGEKRKRGNDEPVASPGGNKKPKGSGGEVGNGDKNGSPRSGKGRSPSAKSPKTRSSPRGGNADKGGSSRSGKKKSPSAKGPEASPPGSGESWKKKDIDGGDLDYEPTVLEEPGNDKAVSPSDSLASLF</sequence>
<dbReference type="PROSITE" id="PS50235">
    <property type="entry name" value="USP_3"/>
    <property type="match status" value="1"/>
</dbReference>
<accession>A0A0D2F0W1</accession>
<name>A0A0D2F0W1_9EURO</name>
<reference evidence="10 11" key="1">
    <citation type="submission" date="2015-01" db="EMBL/GenBank/DDBJ databases">
        <title>The Genome Sequence of Exophiala xenobiotica CBS118157.</title>
        <authorList>
            <consortium name="The Broad Institute Genomics Platform"/>
            <person name="Cuomo C."/>
            <person name="de Hoog S."/>
            <person name="Gorbushina A."/>
            <person name="Stielow B."/>
            <person name="Teixiera M."/>
            <person name="Abouelleil A."/>
            <person name="Chapman S.B."/>
            <person name="Priest M."/>
            <person name="Young S.K."/>
            <person name="Wortman J."/>
            <person name="Nusbaum C."/>
            <person name="Birren B."/>
        </authorList>
    </citation>
    <scope>NUCLEOTIDE SEQUENCE [LARGE SCALE GENOMIC DNA]</scope>
    <source>
        <strain evidence="10 11">CBS 118157</strain>
    </source>
</reference>